<dbReference type="GO" id="GO:0008829">
    <property type="term" value="F:dCTP deaminase activity"/>
    <property type="evidence" value="ECO:0007669"/>
    <property type="project" value="InterPro"/>
</dbReference>
<accession>A0A345ULV7</accession>
<dbReference type="GO" id="GO:0009394">
    <property type="term" value="P:2'-deoxyribonucleotide metabolic process"/>
    <property type="evidence" value="ECO:0007669"/>
    <property type="project" value="InterPro"/>
</dbReference>
<dbReference type="NCBIfam" id="NF005734">
    <property type="entry name" value="PRK07559.1"/>
    <property type="match status" value="1"/>
</dbReference>
<dbReference type="EMBL" id="CP027806">
    <property type="protein sequence ID" value="AXJ01459.1"/>
    <property type="molecule type" value="Genomic_DNA"/>
</dbReference>
<reference evidence="3 4" key="1">
    <citation type="submission" date="2018-03" db="EMBL/GenBank/DDBJ databases">
        <title>Phenotypic and genomic properties of Cyclonatronum proteinivorum gen. nov., sp. nov., a haloalkaliphilic bacteroidete from soda lakes possessing Na+-translocating rhodopsin.</title>
        <authorList>
            <person name="Toshchakov S.V."/>
            <person name="Korzhenkov A."/>
            <person name="Samarov N.I."/>
            <person name="Kublanov I.V."/>
            <person name="Muntyan M.S."/>
            <person name="Sorokin D.Y."/>
        </authorList>
    </citation>
    <scope>NUCLEOTIDE SEQUENCE [LARGE SCALE GENOMIC DNA]</scope>
    <source>
        <strain evidence="3 4">Omega</strain>
    </source>
</reference>
<keyword evidence="4" id="KW-1185">Reference proteome</keyword>
<dbReference type="InterPro" id="IPR036157">
    <property type="entry name" value="dUTPase-like_sf"/>
</dbReference>
<evidence type="ECO:0000313" key="4">
    <source>
        <dbReference type="Proteomes" id="UP000254808"/>
    </source>
</evidence>
<dbReference type="KEGG" id="cprv:CYPRO_2211"/>
<feature type="domain" description="2'-deoxycytidine 5'-triphosphate deaminase C-terminal" evidence="2">
    <location>
        <begin position="217"/>
        <end position="410"/>
    </location>
</feature>
<sequence>MQNCLRIFLLLGWKFYIKAMNLTIRKKGILPVQQLKQLVSYGVIRTDAAYPFEDEQFQPNSIDLRLGRVAYRVRCGFLPENETVEAKINKLCQHEFSIEEGGVLEPNCTYIIPLLEHLILPETTSQTYALTDGSGGEFALETESRISARTNPKSTTGRLDIFTRLVTDYSHRFEEIAPGYKGPLFLEVVPKSFPIRVQTGQKLNQLRLRHGNTRLSDEEVRAAHARTPILFGEGGEAIADADLKLGNGLFMSVDLQGGEDGLIGYRARKNRAVIDLSLIGYYDPFSFWEPIYAQREDFIILEPEAFYIFASKERCRIPDHLAGEMVPYDTGSGELRTHYAGFFDSGFGANPGGARAVLEVRSHDVPFLVEDGQTFFSMVFESNTALPETSYGSGVVSNYQGQNLKLSKHFKP</sequence>
<dbReference type="InterPro" id="IPR010550">
    <property type="entry name" value="DCD_N"/>
</dbReference>
<dbReference type="GO" id="GO:0015949">
    <property type="term" value="P:nucleobase-containing small molecule interconversion"/>
    <property type="evidence" value="ECO:0007669"/>
    <property type="project" value="TreeGrafter"/>
</dbReference>
<dbReference type="PANTHER" id="PTHR42680:SF3">
    <property type="entry name" value="DCTP DEAMINASE"/>
    <property type="match status" value="1"/>
</dbReference>
<name>A0A345ULV7_9BACT</name>
<dbReference type="Proteomes" id="UP000254808">
    <property type="component" value="Chromosome"/>
</dbReference>
<dbReference type="Pfam" id="PF22569">
    <property type="entry name" value="DCD_C"/>
    <property type="match status" value="1"/>
</dbReference>
<dbReference type="PANTHER" id="PTHR42680">
    <property type="entry name" value="DCTP DEAMINASE"/>
    <property type="match status" value="1"/>
</dbReference>
<dbReference type="SUPFAM" id="SSF51283">
    <property type="entry name" value="dUTPase-like"/>
    <property type="match status" value="2"/>
</dbReference>
<proteinExistence type="predicted"/>
<protein>
    <submittedName>
        <fullName evidence="3">dCTP deaminase</fullName>
    </submittedName>
</protein>
<gene>
    <name evidence="3" type="ORF">CYPRO_2211</name>
</gene>
<feature type="domain" description="2'-deoxycytidine 5'-triphosphate deaminase N-terminal" evidence="1">
    <location>
        <begin position="27"/>
        <end position="126"/>
    </location>
</feature>
<evidence type="ECO:0000313" key="3">
    <source>
        <dbReference type="EMBL" id="AXJ01459.1"/>
    </source>
</evidence>
<feature type="domain" description="2'-deoxycytidine 5'-triphosphate deaminase N-terminal" evidence="1">
    <location>
        <begin position="140"/>
        <end position="211"/>
    </location>
</feature>
<dbReference type="Pfam" id="PF06559">
    <property type="entry name" value="DCD_N"/>
    <property type="match status" value="2"/>
</dbReference>
<dbReference type="InterPro" id="IPR053811">
    <property type="entry name" value="DCD_C"/>
</dbReference>
<evidence type="ECO:0000259" key="2">
    <source>
        <dbReference type="Pfam" id="PF22569"/>
    </source>
</evidence>
<dbReference type="AlphaFoldDB" id="A0A345ULV7"/>
<organism evidence="3 4">
    <name type="scientific">Cyclonatronum proteinivorum</name>
    <dbReference type="NCBI Taxonomy" id="1457365"/>
    <lineage>
        <taxon>Bacteria</taxon>
        <taxon>Pseudomonadati</taxon>
        <taxon>Balneolota</taxon>
        <taxon>Balneolia</taxon>
        <taxon>Balneolales</taxon>
        <taxon>Cyclonatronaceae</taxon>
        <taxon>Cyclonatronum</taxon>
    </lineage>
</organism>
<evidence type="ECO:0000259" key="1">
    <source>
        <dbReference type="Pfam" id="PF06559"/>
    </source>
</evidence>
<dbReference type="Gene3D" id="2.70.40.10">
    <property type="match status" value="2"/>
</dbReference>